<dbReference type="GO" id="GO:0005524">
    <property type="term" value="F:ATP binding"/>
    <property type="evidence" value="ECO:0007669"/>
    <property type="project" value="UniProtKB-KW"/>
</dbReference>
<keyword evidence="7" id="KW-0677">Repeat</keyword>
<keyword evidence="10 15" id="KW-0067">ATP-binding</keyword>
<dbReference type="InterPro" id="IPR001412">
    <property type="entry name" value="aa-tRNA-synth_I_CS"/>
</dbReference>
<dbReference type="GO" id="GO:0005509">
    <property type="term" value="F:calcium ion binding"/>
    <property type="evidence" value="ECO:0007669"/>
    <property type="project" value="InterPro"/>
</dbReference>
<dbReference type="Gene3D" id="3.40.50.620">
    <property type="entry name" value="HUPs"/>
    <property type="match status" value="1"/>
</dbReference>
<name>A0A9Q1EZM4_SYNKA</name>
<keyword evidence="18" id="KW-1185">Reference proteome</keyword>
<dbReference type="PANTHER" id="PTHR45794">
    <property type="entry name" value="LEUCYL-TRNA SYNTHETASE"/>
    <property type="match status" value="1"/>
</dbReference>
<dbReference type="PRINTS" id="PR00450">
    <property type="entry name" value="RECOVERIN"/>
</dbReference>
<dbReference type="PANTHER" id="PTHR45794:SF1">
    <property type="entry name" value="LEUCINE--TRNA LIGASE, CYTOPLASMIC"/>
    <property type="match status" value="1"/>
</dbReference>
<evidence type="ECO:0000256" key="1">
    <source>
        <dbReference type="ARBA" id="ARBA00005594"/>
    </source>
</evidence>
<organism evidence="17 18">
    <name type="scientific">Synaphobranchus kaupii</name>
    <name type="common">Kaup's arrowtooth eel</name>
    <dbReference type="NCBI Taxonomy" id="118154"/>
    <lineage>
        <taxon>Eukaryota</taxon>
        <taxon>Metazoa</taxon>
        <taxon>Chordata</taxon>
        <taxon>Craniata</taxon>
        <taxon>Vertebrata</taxon>
        <taxon>Euteleostomi</taxon>
        <taxon>Actinopterygii</taxon>
        <taxon>Neopterygii</taxon>
        <taxon>Teleostei</taxon>
        <taxon>Anguilliformes</taxon>
        <taxon>Synaphobranchidae</taxon>
        <taxon>Synaphobranchus</taxon>
    </lineage>
</organism>
<proteinExistence type="inferred from homology"/>
<evidence type="ECO:0000256" key="14">
    <source>
        <dbReference type="ARBA" id="ARBA00030520"/>
    </source>
</evidence>
<dbReference type="Pfam" id="PF00036">
    <property type="entry name" value="EF-hand_1"/>
    <property type="match status" value="1"/>
</dbReference>
<dbReference type="PROSITE" id="PS00018">
    <property type="entry name" value="EF_HAND_1"/>
    <property type="match status" value="3"/>
</dbReference>
<accession>A0A9Q1EZM4</accession>
<evidence type="ECO:0000256" key="6">
    <source>
        <dbReference type="ARBA" id="ARBA00022723"/>
    </source>
</evidence>
<keyword evidence="8 15" id="KW-0547">Nucleotide-binding</keyword>
<keyword evidence="13" id="KW-0449">Lipoprotein</keyword>
<evidence type="ECO:0000256" key="7">
    <source>
        <dbReference type="ARBA" id="ARBA00022737"/>
    </source>
</evidence>
<dbReference type="FunFam" id="3.40.50.620:FF:000326">
    <property type="entry name" value="Leucine--tRNA ligase, cytoplasmic"/>
    <property type="match status" value="1"/>
</dbReference>
<feature type="domain" description="EF-hand" evidence="16">
    <location>
        <begin position="329"/>
        <end position="364"/>
    </location>
</feature>
<dbReference type="SUPFAM" id="SSF47473">
    <property type="entry name" value="EF-hand"/>
    <property type="match status" value="1"/>
</dbReference>
<evidence type="ECO:0000256" key="9">
    <source>
        <dbReference type="ARBA" id="ARBA00022837"/>
    </source>
</evidence>
<evidence type="ECO:0000256" key="4">
    <source>
        <dbReference type="ARBA" id="ARBA00022598"/>
    </source>
</evidence>
<evidence type="ECO:0000256" key="12">
    <source>
        <dbReference type="ARBA" id="ARBA00023146"/>
    </source>
</evidence>
<evidence type="ECO:0000256" key="11">
    <source>
        <dbReference type="ARBA" id="ARBA00022917"/>
    </source>
</evidence>
<dbReference type="GO" id="GO:0006429">
    <property type="term" value="P:leucyl-tRNA aminoacylation"/>
    <property type="evidence" value="ECO:0007669"/>
    <property type="project" value="InterPro"/>
</dbReference>
<dbReference type="InterPro" id="IPR002300">
    <property type="entry name" value="aa-tRNA-synth_Ia"/>
</dbReference>
<feature type="domain" description="EF-hand" evidence="16">
    <location>
        <begin position="377"/>
        <end position="412"/>
    </location>
</feature>
<evidence type="ECO:0000256" key="2">
    <source>
        <dbReference type="ARBA" id="ARBA00006049"/>
    </source>
</evidence>
<dbReference type="InterPro" id="IPR002048">
    <property type="entry name" value="EF_hand_dom"/>
</dbReference>
<keyword evidence="4 15" id="KW-0436">Ligase</keyword>
<evidence type="ECO:0000256" key="3">
    <source>
        <dbReference type="ARBA" id="ARBA00013164"/>
    </source>
</evidence>
<keyword evidence="6" id="KW-0479">Metal-binding</keyword>
<sequence>MTERKGTAKLDYLRKIELDVQKKWEMGKVFESDAPSTIGGSKNKNKYFVTFPYPYMNGRLHLGHTFCLSKCEFAVGYQRLKGKQCLFPFGLHCTGMPIKACADKLKREMELYGCPPQFPDEEEEEEEDLKPKLGEEIIIKDKSKGKKSKAVAKSGAAKFQWDIMKSLGLRDEEIVRFADAAHWLEYFPPLAIQDLQSMGVKTRLSWSFSRNQTSVAERRKFPGREGGGERLVTMGKQNSKLRPEALQDLRNNTEFSDHELQEWYKGFLKDCPSGNLNVEEFKKIYANFFPYGDASKFAEHVFRTFDTNGDGTIDFREFIIALSVTSRGKLEEKLKWAFSMYDLDGNGYISRDEMLEIVQAIYKMVSTVMKMPEDEATPEKRTDKIFRQMDLNNDGKLSLEEFIKGAKSDPSIVRLLQCDPSSASQF</sequence>
<comment type="similarity">
    <text evidence="2">Belongs to the recoverin family.</text>
</comment>
<dbReference type="EC" id="6.1.1.4" evidence="3"/>
<dbReference type="InterPro" id="IPR011992">
    <property type="entry name" value="EF-hand-dom_pair"/>
</dbReference>
<dbReference type="CDD" id="cd00051">
    <property type="entry name" value="EFh"/>
    <property type="match status" value="2"/>
</dbReference>
<evidence type="ECO:0000256" key="10">
    <source>
        <dbReference type="ARBA" id="ARBA00022840"/>
    </source>
</evidence>
<reference evidence="17" key="1">
    <citation type="journal article" date="2023" name="Science">
        <title>Genome structures resolve the early diversification of teleost fishes.</title>
        <authorList>
            <person name="Parey E."/>
            <person name="Louis A."/>
            <person name="Montfort J."/>
            <person name="Bouchez O."/>
            <person name="Roques C."/>
            <person name="Iampietro C."/>
            <person name="Lluch J."/>
            <person name="Castinel A."/>
            <person name="Donnadieu C."/>
            <person name="Desvignes T."/>
            <person name="Floi Bucao C."/>
            <person name="Jouanno E."/>
            <person name="Wen M."/>
            <person name="Mejri S."/>
            <person name="Dirks R."/>
            <person name="Jansen H."/>
            <person name="Henkel C."/>
            <person name="Chen W.J."/>
            <person name="Zahm M."/>
            <person name="Cabau C."/>
            <person name="Klopp C."/>
            <person name="Thompson A.W."/>
            <person name="Robinson-Rechavi M."/>
            <person name="Braasch I."/>
            <person name="Lecointre G."/>
            <person name="Bobe J."/>
            <person name="Postlethwait J.H."/>
            <person name="Berthelot C."/>
            <person name="Roest Crollius H."/>
            <person name="Guiguen Y."/>
        </authorList>
    </citation>
    <scope>NUCLEOTIDE SEQUENCE</scope>
    <source>
        <strain evidence="17">WJC10195</strain>
    </source>
</reference>
<keyword evidence="12 15" id="KW-0030">Aminoacyl-tRNA synthetase</keyword>
<evidence type="ECO:0000256" key="13">
    <source>
        <dbReference type="ARBA" id="ARBA00023288"/>
    </source>
</evidence>
<dbReference type="InterPro" id="IPR004493">
    <property type="entry name" value="Leu-tRNA-synth_Ia_arc/euk"/>
</dbReference>
<keyword evidence="9" id="KW-0106">Calcium</keyword>
<dbReference type="Pfam" id="PF00133">
    <property type="entry name" value="tRNA-synt_1"/>
    <property type="match status" value="1"/>
</dbReference>
<dbReference type="FunFam" id="1.10.238.10:FF:000078">
    <property type="entry name" value="Hippocalcin-like 1"/>
    <property type="match status" value="1"/>
</dbReference>
<evidence type="ECO:0000256" key="5">
    <source>
        <dbReference type="ARBA" id="ARBA00022707"/>
    </source>
</evidence>
<dbReference type="InterPro" id="IPR018247">
    <property type="entry name" value="EF_Hand_1_Ca_BS"/>
</dbReference>
<feature type="domain" description="EF-hand" evidence="16">
    <location>
        <begin position="293"/>
        <end position="328"/>
    </location>
</feature>
<keyword evidence="5" id="KW-0519">Myristate</keyword>
<dbReference type="InterPro" id="IPR014729">
    <property type="entry name" value="Rossmann-like_a/b/a_fold"/>
</dbReference>
<dbReference type="GO" id="GO:0004823">
    <property type="term" value="F:leucine-tRNA ligase activity"/>
    <property type="evidence" value="ECO:0007669"/>
    <property type="project" value="UniProtKB-EC"/>
</dbReference>
<dbReference type="PROSITE" id="PS50222">
    <property type="entry name" value="EF_HAND_2"/>
    <property type="match status" value="3"/>
</dbReference>
<dbReference type="OrthoDB" id="191686at2759"/>
<comment type="caution">
    <text evidence="17">The sequence shown here is derived from an EMBL/GenBank/DDBJ whole genome shotgun (WGS) entry which is preliminary data.</text>
</comment>
<dbReference type="SMART" id="SM00054">
    <property type="entry name" value="EFh"/>
    <property type="match status" value="3"/>
</dbReference>
<dbReference type="AlphaFoldDB" id="A0A9Q1EZM4"/>
<dbReference type="Gene3D" id="1.10.238.10">
    <property type="entry name" value="EF-hand"/>
    <property type="match status" value="1"/>
</dbReference>
<gene>
    <name evidence="17" type="ORF">SKAU_G00266080</name>
</gene>
<dbReference type="Proteomes" id="UP001152622">
    <property type="component" value="Chromosome 10"/>
</dbReference>
<evidence type="ECO:0000256" key="15">
    <source>
        <dbReference type="RuleBase" id="RU363035"/>
    </source>
</evidence>
<dbReference type="Pfam" id="PF13499">
    <property type="entry name" value="EF-hand_7"/>
    <property type="match status" value="1"/>
</dbReference>
<protein>
    <recommendedName>
        <fullName evidence="3">leucine--tRNA ligase</fullName>
        <ecNumber evidence="3">6.1.1.4</ecNumber>
    </recommendedName>
    <alternativeName>
        <fullName evidence="14">Leucyl-tRNA synthetase</fullName>
    </alternativeName>
</protein>
<evidence type="ECO:0000313" key="17">
    <source>
        <dbReference type="EMBL" id="KAJ8348019.1"/>
    </source>
</evidence>
<dbReference type="EMBL" id="JAINUF010000010">
    <property type="protein sequence ID" value="KAJ8348019.1"/>
    <property type="molecule type" value="Genomic_DNA"/>
</dbReference>
<dbReference type="SUPFAM" id="SSF52374">
    <property type="entry name" value="Nucleotidylyl transferase"/>
    <property type="match status" value="1"/>
</dbReference>
<evidence type="ECO:0000259" key="16">
    <source>
        <dbReference type="PROSITE" id="PS50222"/>
    </source>
</evidence>
<dbReference type="PROSITE" id="PS00178">
    <property type="entry name" value="AA_TRNA_LIGASE_I"/>
    <property type="match status" value="1"/>
</dbReference>
<evidence type="ECO:0000256" key="8">
    <source>
        <dbReference type="ARBA" id="ARBA00022741"/>
    </source>
</evidence>
<dbReference type="FunFam" id="1.10.238.10:FF:000072">
    <property type="entry name" value="Hippocalcin-like protein 1"/>
    <property type="match status" value="1"/>
</dbReference>
<keyword evidence="11 15" id="KW-0648">Protein biosynthesis</keyword>
<comment type="similarity">
    <text evidence="1 15">Belongs to the class-I aminoacyl-tRNA synthetase family.</text>
</comment>
<evidence type="ECO:0000313" key="18">
    <source>
        <dbReference type="Proteomes" id="UP001152622"/>
    </source>
</evidence>